<feature type="domain" description="Leucine zipper homeobox-associated" evidence="3">
    <location>
        <begin position="839"/>
        <end position="882"/>
    </location>
</feature>
<feature type="compositionally biased region" description="Polar residues" evidence="2">
    <location>
        <begin position="1994"/>
        <end position="2003"/>
    </location>
</feature>
<reference evidence="4" key="2">
    <citation type="submission" date="2015-02" db="UniProtKB">
        <authorList>
            <consortium name="EnsemblMetazoa"/>
        </authorList>
    </citation>
    <scope>IDENTIFICATION</scope>
</reference>
<dbReference type="SMART" id="SM00340">
    <property type="entry name" value="HALZ"/>
    <property type="match status" value="2"/>
</dbReference>
<organism evidence="4 5">
    <name type="scientific">Strigamia maritima</name>
    <name type="common">European centipede</name>
    <name type="synonym">Geophilus maritimus</name>
    <dbReference type="NCBI Taxonomy" id="126957"/>
    <lineage>
        <taxon>Eukaryota</taxon>
        <taxon>Metazoa</taxon>
        <taxon>Ecdysozoa</taxon>
        <taxon>Arthropoda</taxon>
        <taxon>Myriapoda</taxon>
        <taxon>Chilopoda</taxon>
        <taxon>Pleurostigmophora</taxon>
        <taxon>Geophilomorpha</taxon>
        <taxon>Linotaeniidae</taxon>
        <taxon>Strigamia</taxon>
    </lineage>
</organism>
<evidence type="ECO:0000256" key="2">
    <source>
        <dbReference type="SAM" id="MobiDB-lite"/>
    </source>
</evidence>
<dbReference type="Gene3D" id="1.10.287.1490">
    <property type="match status" value="1"/>
</dbReference>
<feature type="compositionally biased region" description="Basic and acidic residues" evidence="2">
    <location>
        <begin position="471"/>
        <end position="483"/>
    </location>
</feature>
<feature type="coiled-coil region" evidence="1">
    <location>
        <begin position="738"/>
        <end position="1235"/>
    </location>
</feature>
<reference evidence="5" key="1">
    <citation type="submission" date="2011-05" db="EMBL/GenBank/DDBJ databases">
        <authorList>
            <person name="Richards S.R."/>
            <person name="Qu J."/>
            <person name="Jiang H."/>
            <person name="Jhangiani S.N."/>
            <person name="Agravi P."/>
            <person name="Goodspeed R."/>
            <person name="Gross S."/>
            <person name="Mandapat C."/>
            <person name="Jackson L."/>
            <person name="Mathew T."/>
            <person name="Pu L."/>
            <person name="Thornton R."/>
            <person name="Saada N."/>
            <person name="Wilczek-Boney K.B."/>
            <person name="Lee S."/>
            <person name="Kovar C."/>
            <person name="Wu Y."/>
            <person name="Scherer S.E."/>
            <person name="Worley K.C."/>
            <person name="Muzny D.M."/>
            <person name="Gibbs R."/>
        </authorList>
    </citation>
    <scope>NUCLEOTIDE SEQUENCE</scope>
    <source>
        <strain evidence="5">Brora</strain>
    </source>
</reference>
<feature type="compositionally biased region" description="Low complexity" evidence="2">
    <location>
        <begin position="1943"/>
        <end position="1957"/>
    </location>
</feature>
<feature type="region of interest" description="Disordered" evidence="2">
    <location>
        <begin position="1984"/>
        <end position="2003"/>
    </location>
</feature>
<evidence type="ECO:0000256" key="1">
    <source>
        <dbReference type="SAM" id="Coils"/>
    </source>
</evidence>
<feature type="region of interest" description="Disordered" evidence="2">
    <location>
        <begin position="2016"/>
        <end position="2068"/>
    </location>
</feature>
<feature type="coiled-coil region" evidence="1">
    <location>
        <begin position="1272"/>
        <end position="1510"/>
    </location>
</feature>
<feature type="compositionally biased region" description="Polar residues" evidence="2">
    <location>
        <begin position="2107"/>
        <end position="2122"/>
    </location>
</feature>
<dbReference type="OMA" id="SWETQSK"/>
<dbReference type="EMBL" id="JH431984">
    <property type="status" value="NOT_ANNOTATED_CDS"/>
    <property type="molecule type" value="Genomic_DNA"/>
</dbReference>
<feature type="compositionally biased region" description="Basic and acidic residues" evidence="2">
    <location>
        <begin position="29"/>
        <end position="58"/>
    </location>
</feature>
<dbReference type="HOGENOM" id="CLU_001553_0_0_1"/>
<dbReference type="InterPro" id="IPR049885">
    <property type="entry name" value="MTCL1-3"/>
</dbReference>
<dbReference type="eggNOG" id="KOG4787">
    <property type="taxonomic scope" value="Eukaryota"/>
</dbReference>
<dbReference type="Proteomes" id="UP000014500">
    <property type="component" value="Unassembled WGS sequence"/>
</dbReference>
<dbReference type="PANTHER" id="PTHR15742">
    <property type="entry name" value="GIRDIN"/>
    <property type="match status" value="1"/>
</dbReference>
<accession>T1JA69</accession>
<feature type="region of interest" description="Disordered" evidence="2">
    <location>
        <begin position="2103"/>
        <end position="2122"/>
    </location>
</feature>
<feature type="region of interest" description="Disordered" evidence="2">
    <location>
        <begin position="1896"/>
        <end position="1976"/>
    </location>
</feature>
<feature type="compositionally biased region" description="Low complexity" evidence="2">
    <location>
        <begin position="2016"/>
        <end position="2025"/>
    </location>
</feature>
<feature type="compositionally biased region" description="Basic and acidic residues" evidence="2">
    <location>
        <begin position="2026"/>
        <end position="2038"/>
    </location>
</feature>
<dbReference type="STRING" id="126957.T1JA69"/>
<feature type="coiled-coil region" evidence="1">
    <location>
        <begin position="231"/>
        <end position="421"/>
    </location>
</feature>
<dbReference type="GO" id="GO:0006355">
    <property type="term" value="P:regulation of DNA-templated transcription"/>
    <property type="evidence" value="ECO:0007669"/>
    <property type="project" value="InterPro"/>
</dbReference>
<name>T1JA69_STRMM</name>
<feature type="region of interest" description="Disordered" evidence="2">
    <location>
        <begin position="1818"/>
        <end position="1872"/>
    </location>
</feature>
<feature type="region of interest" description="Disordered" evidence="2">
    <location>
        <begin position="29"/>
        <end position="163"/>
    </location>
</feature>
<dbReference type="EnsemblMetazoa" id="SMAR010627-RA">
    <property type="protein sequence ID" value="SMAR010627-PA"/>
    <property type="gene ID" value="SMAR010627"/>
</dbReference>
<dbReference type="InterPro" id="IPR003106">
    <property type="entry name" value="Leu_zip_homeo"/>
</dbReference>
<protein>
    <recommendedName>
        <fullName evidence="3">Leucine zipper homeobox-associated domain-containing protein</fullName>
    </recommendedName>
</protein>
<dbReference type="PhylomeDB" id="T1JA69"/>
<feature type="coiled-coil region" evidence="1">
    <location>
        <begin position="1628"/>
        <end position="1733"/>
    </location>
</feature>
<feature type="compositionally biased region" description="Low complexity" evidence="2">
    <location>
        <begin position="138"/>
        <end position="148"/>
    </location>
</feature>
<keyword evidence="5" id="KW-1185">Reference proteome</keyword>
<evidence type="ECO:0000313" key="5">
    <source>
        <dbReference type="Proteomes" id="UP000014500"/>
    </source>
</evidence>
<sequence>MPLADDLCPLGFAPHSVRPTRCKRCFRDYNEHKPKNSKNDIKTNKTEKQSEFKLDTSKTDGATSSFSSDEKTAATEASNENTSASAVLRRRRDRENSIDESEDCSTRIRTRGRPHSIAVIDETTSLDTPASPKVPQNSNSVKRSSSISGTSNEETYDNKERRRSRRIQILSAHEVPPDFFTSENSDECSADVAFILQVKETTRLRDGDEEDTVSMAPTDTTETTLTLGDSLEDLQSQVQALKTQLQASEDKFTRLQKETKEWQEKKYQAVDRESLERTATELLKSQSKLHELQTLKEDLKDENNVLKLEIKEIQEELDRRPSPEEVNRTIEELKQKLVVTESLYEELLDENDDFKREIRDLEDEIEELQDNFREDQADEYGVLKKELEQTAKNCRILQFKLRKSEKRCDQLDSDKIQYEDKLKGLIKSGNLDANQSEKLRQMEQEVTIARETSNRMHSEMESLQNRLRQLQEERDTISKKRATETTSTTTTTTTTTTASPVRTASPVAIREPKSEFYFHSKDSLQIDSAQILRDLYDTMERENDLKEQLRFTEEEAENFRKKMSFLEQENETLALQIKKMANSAKRHKDGRQRPSSREGHYDDDSGISDDTDELTAGELKLQLELNEQETTVLRRKVEELEVENISMQKEVRELQEKVDAKPSLIIDLPTRPPADPAQANIFYEQKVKMLENEAKELRMKIIDKDRENERLSSELTVKQRRGSKGPMIRSRSLDSDMQIDLKRQLQLVEQEASILRQKTMELENENDALSAENKMLQLKAGRKGPLTPQQKLQADNLHLTEKIAKLEKNLKDFKETAAANLVSATTDTVGVDTLRKQLKQQEHDMEMLKDKVKTLTQENNRLTDEIKDFTKVRDIKKRKKIPDLAPKQEFKKAVEELEDDVKYLNVAVQSKESENKTLSTELHDKNKLVGKLQEENKENEHKFKQKLEEFTKTNEKLSKSLDEEKHKADKLSDSIRNLSKGKEKDEIEKYKKQIESLNKTLDEEKLKKKSPIGNLGSSNVRFEDLRKVEEEKHKLQKQILDCQRQLSDSEKKITALEHSNKDAEKIQRKLRSEIDDLNSELDKEKNNLRKVDNRQTEVAMGWLKERDEMKKQMTELQKKTETIEKDMSSKDEKIDEYEHKMLDLNKKRDTQHTTLKQREEELKHAKENNNKLKSKLKELEEKFNKVDKDMEELTDKWKKLDALYKRDKDDWTSKLNQHEIDLKAETRKLSKIEDEHDVILRDRDEEVIRLKDKLRKMDLDLKSKNFKIGENGPELEKKLKSLEADLAHEKQEYEDLTSKYEMLEEEHVITKAKLVIEKEDVEKNLSEAQKDREQLEGELRALRETFNLRQDIWIKEKLDLQEKIKELNNKKVKYEGVNVDAELEKLNRLVEEKSQTIDQQKKEGDQMRDDVEKLKRQCQDLRHKLTDFDRSRSAGRYGSDLSPSSQKEMQELKNNSMQAEIEELRTKLQQEEKVHRSELTAVNMMNDVKMAQMQDEIQMLHIQIGKFRRERDTFKEMLDGAQRTIGDLKSDNIRRRGSYIGQETEELKQKLQEMRKLVDTLHDQLDLSERNNSHLKTEYVTEKASWEIKVAEMQTKVNELEENIILQGGKSKIVGVRTKLELAWQKEREEQQRLLHESHRMAKELRQRVIDLENSKDGERTEAKRQLEDLRKTVEADQAETQIKISELQADLLELRDAHSKMRTTNDRIKRERDKAEREKDEVKMKLNQTETYESSSINGLVAELERLKSLVPALLDEKLVLHRKSQNENFNAERIKEEFKTVLNKISRATEELRRAHGVKEEERVRRNLSFRRALSATDQELEAGGKPPVAPVRSRKDDPLSRWQNPQRVTNYPPTPPSMVISPPRPSSYSALHRKSLSLDQSLAWEEIEQSIWKSDSDAGSQGSLQDSNYERSQSSTGDYAFLSVSQSGPSPLPRRRRRVQSSQTSLESISSTGSADKSPPPRPPSPNADAKKNQALMTMTLPKATKDKRSTSNISESSIGGTVRDRLKMFGKSKSIESADSVSSDKSDKPKDFKTKISNIFRKSPSRTNSVESDKGVGVGTSNPLTEKIKALKPVNTSSDPKNKTQYRSTGALHTKVVKKETDSTAVHQTSPPYSATSSLPRHLDVKFHVRSKSMDDKSSKGPYPHETQFLILTPGVRFQETELQLLHNNVAFVAN</sequence>
<feature type="compositionally biased region" description="Low complexity" evidence="2">
    <location>
        <begin position="484"/>
        <end position="497"/>
    </location>
</feature>
<proteinExistence type="predicted"/>
<dbReference type="GO" id="GO:0043565">
    <property type="term" value="F:sequence-specific DNA binding"/>
    <property type="evidence" value="ECO:0007669"/>
    <property type="project" value="InterPro"/>
</dbReference>
<evidence type="ECO:0000313" key="4">
    <source>
        <dbReference type="EnsemblMetazoa" id="SMAR010627-PA"/>
    </source>
</evidence>
<evidence type="ECO:0000259" key="3">
    <source>
        <dbReference type="SMART" id="SM00340"/>
    </source>
</evidence>
<feature type="compositionally biased region" description="Basic and acidic residues" evidence="2">
    <location>
        <begin position="591"/>
        <end position="603"/>
    </location>
</feature>
<feature type="domain" description="Leucine zipper homeobox-associated" evidence="3">
    <location>
        <begin position="627"/>
        <end position="667"/>
    </location>
</feature>
<feature type="coiled-coil region" evidence="1">
    <location>
        <begin position="623"/>
        <end position="714"/>
    </location>
</feature>
<feature type="region of interest" description="Disordered" evidence="2">
    <location>
        <begin position="581"/>
        <end position="611"/>
    </location>
</feature>
<feature type="compositionally biased region" description="Polar residues" evidence="2">
    <location>
        <begin position="75"/>
        <end position="85"/>
    </location>
</feature>
<keyword evidence="1" id="KW-0175">Coiled coil</keyword>
<feature type="coiled-coil region" evidence="1">
    <location>
        <begin position="1540"/>
        <end position="1603"/>
    </location>
</feature>
<feature type="region of interest" description="Disordered" evidence="2">
    <location>
        <begin position="471"/>
        <end position="504"/>
    </location>
</feature>
<dbReference type="PANTHER" id="PTHR15742:SF5">
    <property type="entry name" value="GIRDIN"/>
    <property type="match status" value="1"/>
</dbReference>
<feature type="compositionally biased region" description="Polar residues" evidence="2">
    <location>
        <begin position="1896"/>
        <end position="1920"/>
    </location>
</feature>
<feature type="compositionally biased region" description="Polar residues" evidence="2">
    <location>
        <begin position="1844"/>
        <end position="1854"/>
    </location>
</feature>